<protein>
    <submittedName>
        <fullName evidence="6">Transporter</fullName>
    </submittedName>
</protein>
<evidence type="ECO:0000256" key="1">
    <source>
        <dbReference type="ARBA" id="ARBA00004141"/>
    </source>
</evidence>
<feature type="transmembrane region" description="Helical" evidence="5">
    <location>
        <begin position="29"/>
        <end position="50"/>
    </location>
</feature>
<evidence type="ECO:0000256" key="4">
    <source>
        <dbReference type="ARBA" id="ARBA00023136"/>
    </source>
</evidence>
<dbReference type="RefSeq" id="WP_038604433.1">
    <property type="nucleotide sequence ID" value="NZ_CP008944.1"/>
</dbReference>
<feature type="transmembrane region" description="Helical" evidence="5">
    <location>
        <begin position="56"/>
        <end position="81"/>
    </location>
</feature>
<dbReference type="Proteomes" id="UP000028504">
    <property type="component" value="Chromosome"/>
</dbReference>
<feature type="transmembrane region" description="Helical" evidence="5">
    <location>
        <begin position="182"/>
        <end position="207"/>
    </location>
</feature>
<dbReference type="Pfam" id="PF01226">
    <property type="entry name" value="Form_Nir_trans"/>
    <property type="match status" value="1"/>
</dbReference>
<proteinExistence type="predicted"/>
<accession>A0ABM5QLM9</accession>
<reference evidence="6 7" key="1">
    <citation type="submission" date="2014-07" db="EMBL/GenBank/DDBJ databases">
        <title>Complete genome sequence of Corynebacterium atypicum DSM 44849: identifiction of the mycolic acid biosynthesis genes.</title>
        <authorList>
            <person name="Tippelt A."/>
            <person name="Mollmann S."/>
            <person name="Albersmeier A."/>
            <person name="Jaenicke S."/>
            <person name="Ruckert C."/>
            <person name="Tauch A."/>
        </authorList>
    </citation>
    <scope>NUCLEOTIDE SEQUENCE [LARGE SCALE GENOMIC DNA]</scope>
    <source>
        <strain evidence="6 7">R2070</strain>
    </source>
</reference>
<keyword evidence="3 5" id="KW-1133">Transmembrane helix</keyword>
<dbReference type="Gene3D" id="1.20.1080.10">
    <property type="entry name" value="Glycerol uptake facilitator protein"/>
    <property type="match status" value="1"/>
</dbReference>
<dbReference type="InterPro" id="IPR000292">
    <property type="entry name" value="For/NO2_transpt"/>
</dbReference>
<feature type="transmembrane region" description="Helical" evidence="5">
    <location>
        <begin position="227"/>
        <end position="252"/>
    </location>
</feature>
<keyword evidence="7" id="KW-1185">Reference proteome</keyword>
<sequence length="261" mass="27191">MSLNESAGAAVTKKVTLFDHGLGRFCVRAILAGVYLTLGTAFAGVAGQAVDVHAPGLGTIVFALLFGLGLFSIIILNAELATGDMMYMVYGATQKKVGWPKAFLVIAVATLANLVGAIVIAAILAYSAKFSSMGPDHLIATLVDGKLAKTPLQLLLEAIAANFVVNMGVVGAIFAKEIVSKFFVLVPIIAIFVGLGLEHVIANFSLMTITLFAADPLPAHMSAASVALNWVIVWIGNVIGGGFLIGGVYAWLNKGPEGYRD</sequence>
<organism evidence="6 7">
    <name type="scientific">Corynebacterium atypicum</name>
    <dbReference type="NCBI Taxonomy" id="191610"/>
    <lineage>
        <taxon>Bacteria</taxon>
        <taxon>Bacillati</taxon>
        <taxon>Actinomycetota</taxon>
        <taxon>Actinomycetes</taxon>
        <taxon>Mycobacteriales</taxon>
        <taxon>Corynebacteriaceae</taxon>
        <taxon>Corynebacterium</taxon>
    </lineage>
</organism>
<evidence type="ECO:0000256" key="5">
    <source>
        <dbReference type="SAM" id="Phobius"/>
    </source>
</evidence>
<gene>
    <name evidence="6" type="ORF">CATYP_02115</name>
</gene>
<dbReference type="InterPro" id="IPR023271">
    <property type="entry name" value="Aquaporin-like"/>
</dbReference>
<dbReference type="PANTHER" id="PTHR30520:SF8">
    <property type="entry name" value="NITRITE TRANSPORTER NIRC"/>
    <property type="match status" value="1"/>
</dbReference>
<evidence type="ECO:0000313" key="7">
    <source>
        <dbReference type="Proteomes" id="UP000028504"/>
    </source>
</evidence>
<dbReference type="PANTHER" id="PTHR30520">
    <property type="entry name" value="FORMATE TRANSPORTER-RELATED"/>
    <property type="match status" value="1"/>
</dbReference>
<name>A0ABM5QLM9_9CORY</name>
<feature type="transmembrane region" description="Helical" evidence="5">
    <location>
        <begin position="154"/>
        <end position="175"/>
    </location>
</feature>
<keyword evidence="2 5" id="KW-0812">Transmembrane</keyword>
<evidence type="ECO:0000313" key="6">
    <source>
        <dbReference type="EMBL" id="AIG63671.1"/>
    </source>
</evidence>
<dbReference type="EMBL" id="CP008944">
    <property type="protein sequence ID" value="AIG63671.1"/>
    <property type="molecule type" value="Genomic_DNA"/>
</dbReference>
<evidence type="ECO:0000256" key="3">
    <source>
        <dbReference type="ARBA" id="ARBA00022989"/>
    </source>
</evidence>
<feature type="transmembrane region" description="Helical" evidence="5">
    <location>
        <begin position="102"/>
        <end position="126"/>
    </location>
</feature>
<evidence type="ECO:0000256" key="2">
    <source>
        <dbReference type="ARBA" id="ARBA00022692"/>
    </source>
</evidence>
<comment type="subcellular location">
    <subcellularLocation>
        <location evidence="1">Membrane</location>
        <topology evidence="1">Multi-pass membrane protein</topology>
    </subcellularLocation>
</comment>
<keyword evidence="4 5" id="KW-0472">Membrane</keyword>